<gene>
    <name evidence="1" type="ORF">OKA04_06745</name>
</gene>
<dbReference type="RefSeq" id="WP_264500383.1">
    <property type="nucleotide sequence ID" value="NZ_JAPDDS010000003.1"/>
</dbReference>
<evidence type="ECO:0000313" key="1">
    <source>
        <dbReference type="EMBL" id="MCW1884423.1"/>
    </source>
</evidence>
<protein>
    <recommendedName>
        <fullName evidence="3">Antitoxin</fullName>
    </recommendedName>
</protein>
<organism evidence="1 2">
    <name type="scientific">Luteolibacter flavescens</name>
    <dbReference type="NCBI Taxonomy" id="1859460"/>
    <lineage>
        <taxon>Bacteria</taxon>
        <taxon>Pseudomonadati</taxon>
        <taxon>Verrucomicrobiota</taxon>
        <taxon>Verrucomicrobiia</taxon>
        <taxon>Verrucomicrobiales</taxon>
        <taxon>Verrucomicrobiaceae</taxon>
        <taxon>Luteolibacter</taxon>
    </lineage>
</organism>
<sequence>MKTNVTTLLRDFPKVRRAALAGEEVIVHTRDGDLRITAVPRTGESILGSLKDEITFADDDLDQPDGKPTDWKPSL</sequence>
<accession>A0ABT3FLG3</accession>
<proteinExistence type="predicted"/>
<dbReference type="Proteomes" id="UP001207930">
    <property type="component" value="Unassembled WGS sequence"/>
</dbReference>
<evidence type="ECO:0000313" key="2">
    <source>
        <dbReference type="Proteomes" id="UP001207930"/>
    </source>
</evidence>
<evidence type="ECO:0008006" key="3">
    <source>
        <dbReference type="Google" id="ProtNLM"/>
    </source>
</evidence>
<comment type="caution">
    <text evidence="1">The sequence shown here is derived from an EMBL/GenBank/DDBJ whole genome shotgun (WGS) entry which is preliminary data.</text>
</comment>
<name>A0ABT3FLG3_9BACT</name>
<reference evidence="1 2" key="1">
    <citation type="submission" date="2022-10" db="EMBL/GenBank/DDBJ databases">
        <title>Luteolibacter flavescens strain MCCC 1K03193, whole genome shotgun sequencing project.</title>
        <authorList>
            <person name="Zhao G."/>
            <person name="Shen L."/>
        </authorList>
    </citation>
    <scope>NUCLEOTIDE SEQUENCE [LARGE SCALE GENOMIC DNA]</scope>
    <source>
        <strain evidence="1 2">MCCC 1K03193</strain>
    </source>
</reference>
<keyword evidence="2" id="KW-1185">Reference proteome</keyword>
<dbReference type="EMBL" id="JAPDDS010000003">
    <property type="protein sequence ID" value="MCW1884423.1"/>
    <property type="molecule type" value="Genomic_DNA"/>
</dbReference>